<sequence length="70" mass="7772">MSPHTGTSIRTSASRLTHPAQFNLSQNITLCEEPILQSVNEILTAILPPSPLLTNDEQDLLKQLDTQKFN</sequence>
<feature type="non-terminal residue" evidence="1">
    <location>
        <position position="70"/>
    </location>
</feature>
<gene>
    <name evidence="1" type="ORF">RPERSI_LOCUS9993</name>
</gene>
<keyword evidence="2" id="KW-1185">Reference proteome</keyword>
<proteinExistence type="predicted"/>
<protein>
    <submittedName>
        <fullName evidence="1">36689_t:CDS:1</fullName>
    </submittedName>
</protein>
<evidence type="ECO:0000313" key="2">
    <source>
        <dbReference type="Proteomes" id="UP000789920"/>
    </source>
</evidence>
<comment type="caution">
    <text evidence="1">The sequence shown here is derived from an EMBL/GenBank/DDBJ whole genome shotgun (WGS) entry which is preliminary data.</text>
</comment>
<dbReference type="EMBL" id="CAJVQC010019321">
    <property type="protein sequence ID" value="CAG8700326.1"/>
    <property type="molecule type" value="Genomic_DNA"/>
</dbReference>
<dbReference type="Proteomes" id="UP000789920">
    <property type="component" value="Unassembled WGS sequence"/>
</dbReference>
<reference evidence="1" key="1">
    <citation type="submission" date="2021-06" db="EMBL/GenBank/DDBJ databases">
        <authorList>
            <person name="Kallberg Y."/>
            <person name="Tangrot J."/>
            <person name="Rosling A."/>
        </authorList>
    </citation>
    <scope>NUCLEOTIDE SEQUENCE</scope>
    <source>
        <strain evidence="1">MA461A</strain>
    </source>
</reference>
<name>A0ACA9PCY1_9GLOM</name>
<accession>A0ACA9PCY1</accession>
<evidence type="ECO:0000313" key="1">
    <source>
        <dbReference type="EMBL" id="CAG8700326.1"/>
    </source>
</evidence>
<organism evidence="1 2">
    <name type="scientific">Racocetra persica</name>
    <dbReference type="NCBI Taxonomy" id="160502"/>
    <lineage>
        <taxon>Eukaryota</taxon>
        <taxon>Fungi</taxon>
        <taxon>Fungi incertae sedis</taxon>
        <taxon>Mucoromycota</taxon>
        <taxon>Glomeromycotina</taxon>
        <taxon>Glomeromycetes</taxon>
        <taxon>Diversisporales</taxon>
        <taxon>Gigasporaceae</taxon>
        <taxon>Racocetra</taxon>
    </lineage>
</organism>